<proteinExistence type="predicted"/>
<accession>A0A0K2W9P8</accession>
<dbReference type="GO" id="GO:0016740">
    <property type="term" value="F:transferase activity"/>
    <property type="evidence" value="ECO:0007669"/>
    <property type="project" value="UniProtKB-KW"/>
</dbReference>
<dbReference type="Gene3D" id="3.30.1490.20">
    <property type="entry name" value="ATP-grasp fold, A domain"/>
    <property type="match status" value="1"/>
</dbReference>
<dbReference type="GO" id="GO:0018169">
    <property type="term" value="F:ribosomal S6-glutamic acid ligase activity"/>
    <property type="evidence" value="ECO:0007669"/>
    <property type="project" value="TreeGrafter"/>
</dbReference>
<dbReference type="EMBL" id="FNED01000014">
    <property type="protein sequence ID" value="SDJ22710.1"/>
    <property type="molecule type" value="Genomic_DNA"/>
</dbReference>
<dbReference type="GO" id="GO:0005524">
    <property type="term" value="F:ATP binding"/>
    <property type="evidence" value="ECO:0007669"/>
    <property type="project" value="UniProtKB-UniRule"/>
</dbReference>
<dbReference type="InterPro" id="IPR011761">
    <property type="entry name" value="ATP-grasp"/>
</dbReference>
<dbReference type="Proteomes" id="UP000182836">
    <property type="component" value="Unassembled WGS sequence"/>
</dbReference>
<dbReference type="GO" id="GO:0009432">
    <property type="term" value="P:SOS response"/>
    <property type="evidence" value="ECO:0007669"/>
    <property type="project" value="TreeGrafter"/>
</dbReference>
<name>A0A0K2W9P8_ANEMI</name>
<dbReference type="SUPFAM" id="SSF56059">
    <property type="entry name" value="Glutathione synthetase ATP-binding domain-like"/>
    <property type="match status" value="1"/>
</dbReference>
<evidence type="ECO:0000256" key="1">
    <source>
        <dbReference type="PROSITE-ProRule" id="PRU00409"/>
    </source>
</evidence>
<evidence type="ECO:0000313" key="3">
    <source>
        <dbReference type="Proteomes" id="UP000182836"/>
    </source>
</evidence>
<sequence>MNVYAQILIDEAKTRGITVKIIDEEANLYRLCYGNNSVLCRESLTEKTCAMAMTICDDKSLTHRILYKSGLRVPRQAIYINMTQAIDLMQTWNSLVIKPASGEQGRGITVDVREKEELQQAIKSASKYSEHILLEEFVHGRDLRIIVIDHKFVAAIERKPAFIIGDGASTIRQLVKKKNKALIQTTGGESQIPINTETERVIHHRNFSWEDVLPHEQELQVCKTANYHTGGTIIDVTDEVSYTLRTAAEKASHVLNIPVVGLDFLVPDFSGDDYVIIEANERPGLANHEPQPTAERFIDFLFPETKK</sequence>
<dbReference type="RefSeq" id="WP_200894212.1">
    <property type="nucleotide sequence ID" value="NZ_BJOA01000062.1"/>
</dbReference>
<protein>
    <submittedName>
        <fullName evidence="2">GNAT-family acetyltransferase TIGR03103</fullName>
    </submittedName>
</protein>
<dbReference type="GeneID" id="87589299"/>
<reference evidence="2 3" key="1">
    <citation type="submission" date="2016-10" db="EMBL/GenBank/DDBJ databases">
        <authorList>
            <person name="de Groot N.N."/>
        </authorList>
    </citation>
    <scope>NUCLEOTIDE SEQUENCE [LARGE SCALE GENOMIC DNA]</scope>
    <source>
        <strain evidence="2 3">DSM 2895</strain>
    </source>
</reference>
<dbReference type="GO" id="GO:0005737">
    <property type="term" value="C:cytoplasm"/>
    <property type="evidence" value="ECO:0007669"/>
    <property type="project" value="TreeGrafter"/>
</dbReference>
<dbReference type="PROSITE" id="PS50975">
    <property type="entry name" value="ATP_GRASP"/>
    <property type="match status" value="1"/>
</dbReference>
<dbReference type="PANTHER" id="PTHR21621">
    <property type="entry name" value="RIBOSOMAL PROTEIN S6 MODIFICATION PROTEIN"/>
    <property type="match status" value="1"/>
</dbReference>
<keyword evidence="1" id="KW-0067">ATP-binding</keyword>
<dbReference type="InterPro" id="IPR013815">
    <property type="entry name" value="ATP_grasp_subdomain_1"/>
</dbReference>
<keyword evidence="1" id="KW-0547">Nucleotide-binding</keyword>
<gene>
    <name evidence="2" type="ORF">SAMN04487909_11413</name>
</gene>
<evidence type="ECO:0000313" key="2">
    <source>
        <dbReference type="EMBL" id="SDJ22710.1"/>
    </source>
</evidence>
<dbReference type="AlphaFoldDB" id="A0A0K2W9P8"/>
<keyword evidence="2" id="KW-0808">Transferase</keyword>
<dbReference type="Gene3D" id="3.30.470.20">
    <property type="entry name" value="ATP-grasp fold, B domain"/>
    <property type="match status" value="2"/>
</dbReference>
<dbReference type="InterPro" id="IPR013651">
    <property type="entry name" value="ATP-grasp_RimK-type"/>
</dbReference>
<organism evidence="2 3">
    <name type="scientific">Aneurinibacillus migulanus</name>
    <name type="common">Bacillus migulanus</name>
    <dbReference type="NCBI Taxonomy" id="47500"/>
    <lineage>
        <taxon>Bacteria</taxon>
        <taxon>Bacillati</taxon>
        <taxon>Bacillota</taxon>
        <taxon>Bacilli</taxon>
        <taxon>Bacillales</taxon>
        <taxon>Paenibacillaceae</taxon>
        <taxon>Aneurinibacillus group</taxon>
        <taxon>Aneurinibacillus</taxon>
    </lineage>
</organism>
<dbReference type="PANTHER" id="PTHR21621:SF0">
    <property type="entry name" value="BETA-CITRYLGLUTAMATE SYNTHASE B-RELATED"/>
    <property type="match status" value="1"/>
</dbReference>
<dbReference type="GO" id="GO:0046872">
    <property type="term" value="F:metal ion binding"/>
    <property type="evidence" value="ECO:0007669"/>
    <property type="project" value="InterPro"/>
</dbReference>
<dbReference type="Pfam" id="PF08443">
    <property type="entry name" value="RimK"/>
    <property type="match status" value="1"/>
</dbReference>